<proteinExistence type="predicted"/>
<accession>A0A8D8CV07</accession>
<dbReference type="EMBL" id="HBUE01137635">
    <property type="protein sequence ID" value="CAG6499309.1"/>
    <property type="molecule type" value="Transcribed_RNA"/>
</dbReference>
<dbReference type="AlphaFoldDB" id="A0A8D8CV07"/>
<evidence type="ECO:0000313" key="1">
    <source>
        <dbReference type="EMBL" id="CAG6499309.1"/>
    </source>
</evidence>
<organism evidence="1">
    <name type="scientific">Culex pipiens</name>
    <name type="common">House mosquito</name>
    <dbReference type="NCBI Taxonomy" id="7175"/>
    <lineage>
        <taxon>Eukaryota</taxon>
        <taxon>Metazoa</taxon>
        <taxon>Ecdysozoa</taxon>
        <taxon>Arthropoda</taxon>
        <taxon>Hexapoda</taxon>
        <taxon>Insecta</taxon>
        <taxon>Pterygota</taxon>
        <taxon>Neoptera</taxon>
        <taxon>Endopterygota</taxon>
        <taxon>Diptera</taxon>
        <taxon>Nematocera</taxon>
        <taxon>Culicoidea</taxon>
        <taxon>Culicidae</taxon>
        <taxon>Culicinae</taxon>
        <taxon>Culicini</taxon>
        <taxon>Culex</taxon>
        <taxon>Culex</taxon>
    </lineage>
</organism>
<sequence>MYETLIRPVVLYGHETWTMLEEVLQALEVFGRRVLRTIFGGVRENNVWRRRMNHELAQLYGRSPRQAEFGRPDTPQECRTRWKTWKVWGVPSRHWREAAQNRVRWQRIWKWLQSL</sequence>
<name>A0A8D8CV07_CULPI</name>
<protein>
    <submittedName>
        <fullName evidence="1">(northern house mosquito) hypothetical protein</fullName>
    </submittedName>
</protein>
<reference evidence="1" key="1">
    <citation type="submission" date="2021-05" db="EMBL/GenBank/DDBJ databases">
        <authorList>
            <person name="Alioto T."/>
            <person name="Alioto T."/>
            <person name="Gomez Garrido J."/>
        </authorList>
    </citation>
    <scope>NUCLEOTIDE SEQUENCE</scope>
</reference>